<evidence type="ECO:0000313" key="3">
    <source>
        <dbReference type="Proteomes" id="UP000323317"/>
    </source>
</evidence>
<dbReference type="EMBL" id="VTEH01000002">
    <property type="protein sequence ID" value="TYR76913.1"/>
    <property type="molecule type" value="Genomic_DNA"/>
</dbReference>
<dbReference type="RefSeq" id="WP_148945612.1">
    <property type="nucleotide sequence ID" value="NZ_VTEH01000002.1"/>
</dbReference>
<organism evidence="2 3">
    <name type="scientific">Rossellomorea vietnamensis</name>
    <dbReference type="NCBI Taxonomy" id="218284"/>
    <lineage>
        <taxon>Bacteria</taxon>
        <taxon>Bacillati</taxon>
        <taxon>Bacillota</taxon>
        <taxon>Bacilli</taxon>
        <taxon>Bacillales</taxon>
        <taxon>Bacillaceae</taxon>
        <taxon>Rossellomorea</taxon>
    </lineage>
</organism>
<gene>
    <name evidence="2" type="ORF">FZC79_04245</name>
</gene>
<dbReference type="AlphaFoldDB" id="A0A5D4KKS9"/>
<protein>
    <submittedName>
        <fullName evidence="2">Uncharacterized protein</fullName>
    </submittedName>
</protein>
<comment type="caution">
    <text evidence="2">The sequence shown here is derived from an EMBL/GenBank/DDBJ whole genome shotgun (WGS) entry which is preliminary data.</text>
</comment>
<name>A0A5D4KKS9_9BACI</name>
<evidence type="ECO:0000256" key="1">
    <source>
        <dbReference type="SAM" id="Phobius"/>
    </source>
</evidence>
<keyword evidence="1" id="KW-1133">Transmembrane helix</keyword>
<feature type="transmembrane region" description="Helical" evidence="1">
    <location>
        <begin position="7"/>
        <end position="25"/>
    </location>
</feature>
<reference evidence="2 3" key="1">
    <citation type="submission" date="2019-08" db="EMBL/GenBank/DDBJ databases">
        <title>Bacillus genomes from the desert of Cuatro Cienegas, Coahuila.</title>
        <authorList>
            <person name="Olmedo-Alvarez G."/>
        </authorList>
    </citation>
    <scope>NUCLEOTIDE SEQUENCE [LARGE SCALE GENOMIC DNA]</scope>
    <source>
        <strain evidence="2 3">CH40_1T</strain>
    </source>
</reference>
<keyword evidence="1" id="KW-0472">Membrane</keyword>
<sequence>MSSLKRILFYTVYILIILITLYYGLNYQNTLIEQSKNIYEKPNALHYYSIVYSIFIGSLFALPHIIGFLNKTGVWKYDWIRSLMVGLPTLFVTFLPVLYWTIPEYIQFLPTQLLHLAGPTLILPTICGVLFGYTLVSSFKKVF</sequence>
<dbReference type="Proteomes" id="UP000323317">
    <property type="component" value="Unassembled WGS sequence"/>
</dbReference>
<proteinExistence type="predicted"/>
<keyword evidence="1" id="KW-0812">Transmembrane</keyword>
<evidence type="ECO:0000313" key="2">
    <source>
        <dbReference type="EMBL" id="TYR76913.1"/>
    </source>
</evidence>
<feature type="transmembrane region" description="Helical" evidence="1">
    <location>
        <begin position="82"/>
        <end position="102"/>
    </location>
</feature>
<feature type="transmembrane region" description="Helical" evidence="1">
    <location>
        <begin position="45"/>
        <end position="70"/>
    </location>
</feature>
<accession>A0A5D4KKS9</accession>
<feature type="transmembrane region" description="Helical" evidence="1">
    <location>
        <begin position="114"/>
        <end position="136"/>
    </location>
</feature>